<evidence type="ECO:0000313" key="6">
    <source>
        <dbReference type="EMBL" id="KRM27715.1"/>
    </source>
</evidence>
<dbReference type="Gene3D" id="1.10.340.30">
    <property type="entry name" value="Hypothetical protein, domain 2"/>
    <property type="match status" value="1"/>
</dbReference>
<dbReference type="Pfam" id="PF00730">
    <property type="entry name" value="HhH-GPD"/>
    <property type="match status" value="1"/>
</dbReference>
<evidence type="ECO:0000256" key="4">
    <source>
        <dbReference type="ARBA" id="ARBA00023014"/>
    </source>
</evidence>
<evidence type="ECO:0000313" key="7">
    <source>
        <dbReference type="Proteomes" id="UP000051412"/>
    </source>
</evidence>
<dbReference type="InterPro" id="IPR003265">
    <property type="entry name" value="HhH-GPD_domain"/>
</dbReference>
<evidence type="ECO:0000256" key="2">
    <source>
        <dbReference type="ARBA" id="ARBA00022723"/>
    </source>
</evidence>
<dbReference type="SMART" id="SM00478">
    <property type="entry name" value="ENDO3c"/>
    <property type="match status" value="1"/>
</dbReference>
<dbReference type="PATRIC" id="fig|1423782.4.peg.1944"/>
<gene>
    <name evidence="6" type="ORF">FD32_GL001869</name>
</gene>
<keyword evidence="4" id="KW-0411">Iron-sulfur</keyword>
<dbReference type="GO" id="GO:0003824">
    <property type="term" value="F:catalytic activity"/>
    <property type="evidence" value="ECO:0007669"/>
    <property type="project" value="InterPro"/>
</dbReference>
<dbReference type="PANTHER" id="PTHR10359:SF19">
    <property type="entry name" value="DNA REPAIR GLYCOSYLASE MJ1434-RELATED"/>
    <property type="match status" value="1"/>
</dbReference>
<reference evidence="6 7" key="1">
    <citation type="journal article" date="2015" name="Genome Announc.">
        <title>Expanding the biotechnology potential of lactobacilli through comparative genomics of 213 strains and associated genera.</title>
        <authorList>
            <person name="Sun Z."/>
            <person name="Harris H.M."/>
            <person name="McCann A."/>
            <person name="Guo C."/>
            <person name="Argimon S."/>
            <person name="Zhang W."/>
            <person name="Yang X."/>
            <person name="Jeffery I.B."/>
            <person name="Cooney J.C."/>
            <person name="Kagawa T.F."/>
            <person name="Liu W."/>
            <person name="Song Y."/>
            <person name="Salvetti E."/>
            <person name="Wrobel A."/>
            <person name="Rasinkangas P."/>
            <person name="Parkhill J."/>
            <person name="Rea M.C."/>
            <person name="O'Sullivan O."/>
            <person name="Ritari J."/>
            <person name="Douillard F.P."/>
            <person name="Paul Ross R."/>
            <person name="Yang R."/>
            <person name="Briner A.E."/>
            <person name="Felis G.E."/>
            <person name="de Vos W.M."/>
            <person name="Barrangou R."/>
            <person name="Klaenhammer T.R."/>
            <person name="Caufield P.W."/>
            <person name="Cui Y."/>
            <person name="Zhang H."/>
            <person name="O'Toole P.W."/>
        </authorList>
    </citation>
    <scope>NUCLEOTIDE SEQUENCE [LARGE SCALE GENOMIC DNA]</scope>
    <source>
        <strain evidence="6 7">DSM 6035</strain>
    </source>
</reference>
<dbReference type="GO" id="GO:0051539">
    <property type="term" value="F:4 iron, 4 sulfur cluster binding"/>
    <property type="evidence" value="ECO:0007669"/>
    <property type="project" value="UniProtKB-KW"/>
</dbReference>
<proteinExistence type="predicted"/>
<dbReference type="OrthoDB" id="9802365at2"/>
<keyword evidence="3" id="KW-0408">Iron</keyword>
<comment type="caution">
    <text evidence="6">The sequence shown here is derived from an EMBL/GenBank/DDBJ whole genome shotgun (WGS) entry which is preliminary data.</text>
</comment>
<evidence type="ECO:0000256" key="1">
    <source>
        <dbReference type="ARBA" id="ARBA00022485"/>
    </source>
</evidence>
<dbReference type="PANTHER" id="PTHR10359">
    <property type="entry name" value="A/G-SPECIFIC ADENINE GLYCOSYLASE/ENDONUCLEASE III"/>
    <property type="match status" value="1"/>
</dbReference>
<dbReference type="PIRSF" id="PIRSF001435">
    <property type="entry name" value="Nth"/>
    <property type="match status" value="1"/>
</dbReference>
<feature type="domain" description="HhH-GPD" evidence="5">
    <location>
        <begin position="36"/>
        <end position="193"/>
    </location>
</feature>
<dbReference type="EMBL" id="AZGM01000054">
    <property type="protein sequence ID" value="KRM27715.1"/>
    <property type="molecule type" value="Genomic_DNA"/>
</dbReference>
<dbReference type="AlphaFoldDB" id="A0A0R1XLR3"/>
<dbReference type="SUPFAM" id="SSF48150">
    <property type="entry name" value="DNA-glycosylase"/>
    <property type="match status" value="1"/>
</dbReference>
<organism evidence="6 7">
    <name type="scientific">Limosilactobacillus panis DSM 6035</name>
    <dbReference type="NCBI Taxonomy" id="1423782"/>
    <lineage>
        <taxon>Bacteria</taxon>
        <taxon>Bacillati</taxon>
        <taxon>Bacillota</taxon>
        <taxon>Bacilli</taxon>
        <taxon>Lactobacillales</taxon>
        <taxon>Lactobacillaceae</taxon>
        <taxon>Limosilactobacillus</taxon>
    </lineage>
</organism>
<dbReference type="GO" id="GO:0046872">
    <property type="term" value="F:metal ion binding"/>
    <property type="evidence" value="ECO:0007669"/>
    <property type="project" value="UniProtKB-KW"/>
</dbReference>
<dbReference type="STRING" id="1423782.FD32_GL001869"/>
<protein>
    <submittedName>
        <fullName evidence="6">Deoxyribonuclease (Pyrimidine dimer)</fullName>
    </submittedName>
</protein>
<keyword evidence="7" id="KW-1185">Reference proteome</keyword>
<evidence type="ECO:0000256" key="3">
    <source>
        <dbReference type="ARBA" id="ARBA00023004"/>
    </source>
</evidence>
<keyword evidence="2" id="KW-0479">Metal-binding</keyword>
<accession>A0A0R1XLR3</accession>
<dbReference type="InterPro" id="IPR011257">
    <property type="entry name" value="DNA_glycosylase"/>
</dbReference>
<name>A0A0R1XLR3_9LACO</name>
<dbReference type="CDD" id="cd00056">
    <property type="entry name" value="ENDO3c"/>
    <property type="match status" value="1"/>
</dbReference>
<dbReference type="RefSeq" id="WP_047767551.1">
    <property type="nucleotide sequence ID" value="NZ_AZGM01000054.1"/>
</dbReference>
<evidence type="ECO:0000259" key="5">
    <source>
        <dbReference type="SMART" id="SM00478"/>
    </source>
</evidence>
<keyword evidence="1" id="KW-0004">4Fe-4S</keyword>
<dbReference type="Proteomes" id="UP000051412">
    <property type="component" value="Unassembled WGS sequence"/>
</dbReference>
<sequence length="213" mass="24161">MGLTLLSLYQKMQREMGPSGWWPADSKEEIIIGALMIQNTNWQNADKAVANFRQRTGFNPEQITKLSVDEIQALVRPAGFYKNKSKAVTAVFSWLARFNFDYPQIRQTYGTNLRAALLKLHGVGDETADVFRTYIFDDPAFIADKYARTLFTKLGVHNLSNYQSLAKRCVLGPSFTVAMAQDFHGLIDEFGKTYFHPVTKFAQSFLSGDRLIL</sequence>
<dbReference type="GO" id="GO:0006284">
    <property type="term" value="P:base-excision repair"/>
    <property type="evidence" value="ECO:0007669"/>
    <property type="project" value="InterPro"/>
</dbReference>